<dbReference type="InterPro" id="IPR039425">
    <property type="entry name" value="RNA_pol_sigma-70-like"/>
</dbReference>
<dbReference type="PANTHER" id="PTHR43133">
    <property type="entry name" value="RNA POLYMERASE ECF-TYPE SIGMA FACTO"/>
    <property type="match status" value="1"/>
</dbReference>
<feature type="domain" description="RNA polymerase sigma factor 70 region 4 type 2" evidence="8">
    <location>
        <begin position="126"/>
        <end position="176"/>
    </location>
</feature>
<evidence type="ECO:0000256" key="2">
    <source>
        <dbReference type="ARBA" id="ARBA00023015"/>
    </source>
</evidence>
<gene>
    <name evidence="9" type="ORF">EGI31_11620</name>
</gene>
<keyword evidence="6" id="KW-1133">Transmembrane helix</keyword>
<dbReference type="CDD" id="cd06171">
    <property type="entry name" value="Sigma70_r4"/>
    <property type="match status" value="1"/>
</dbReference>
<dbReference type="InterPro" id="IPR014284">
    <property type="entry name" value="RNA_pol_sigma-70_dom"/>
</dbReference>
<evidence type="ECO:0000313" key="10">
    <source>
        <dbReference type="Proteomes" id="UP001204144"/>
    </source>
</evidence>
<feature type="domain" description="RNA polymerase sigma-70 region 2" evidence="7">
    <location>
        <begin position="30"/>
        <end position="95"/>
    </location>
</feature>
<dbReference type="EMBL" id="RJUF01000033">
    <property type="protein sequence ID" value="MCP9763606.1"/>
    <property type="molecule type" value="Genomic_DNA"/>
</dbReference>
<keyword evidence="4" id="KW-0238">DNA-binding</keyword>
<keyword evidence="3" id="KW-0731">Sigma factor</keyword>
<comment type="similarity">
    <text evidence="1">Belongs to the sigma-70 factor family. ECF subfamily.</text>
</comment>
<dbReference type="SUPFAM" id="SSF88946">
    <property type="entry name" value="Sigma2 domain of RNA polymerase sigma factors"/>
    <property type="match status" value="1"/>
</dbReference>
<dbReference type="NCBIfam" id="TIGR02937">
    <property type="entry name" value="sigma70-ECF"/>
    <property type="match status" value="1"/>
</dbReference>
<evidence type="ECO:0000259" key="8">
    <source>
        <dbReference type="Pfam" id="PF08281"/>
    </source>
</evidence>
<dbReference type="Gene3D" id="1.10.10.10">
    <property type="entry name" value="Winged helix-like DNA-binding domain superfamily/Winged helix DNA-binding domain"/>
    <property type="match status" value="1"/>
</dbReference>
<evidence type="ECO:0000313" key="9">
    <source>
        <dbReference type="EMBL" id="MCP9763606.1"/>
    </source>
</evidence>
<dbReference type="SUPFAM" id="SSF88659">
    <property type="entry name" value="Sigma3 and sigma4 domains of RNA polymerase sigma factors"/>
    <property type="match status" value="1"/>
</dbReference>
<accession>A0AAE3H444</accession>
<dbReference type="InterPro" id="IPR036388">
    <property type="entry name" value="WH-like_DNA-bd_sf"/>
</dbReference>
<evidence type="ECO:0000256" key="6">
    <source>
        <dbReference type="SAM" id="Phobius"/>
    </source>
</evidence>
<dbReference type="GO" id="GO:0006352">
    <property type="term" value="P:DNA-templated transcription initiation"/>
    <property type="evidence" value="ECO:0007669"/>
    <property type="project" value="InterPro"/>
</dbReference>
<dbReference type="InterPro" id="IPR013325">
    <property type="entry name" value="RNA_pol_sigma_r2"/>
</dbReference>
<feature type="transmembrane region" description="Helical" evidence="6">
    <location>
        <begin position="179"/>
        <end position="198"/>
    </location>
</feature>
<dbReference type="InterPro" id="IPR013249">
    <property type="entry name" value="RNA_pol_sigma70_r4_t2"/>
</dbReference>
<organism evidence="9 10">
    <name type="scientific">Lacihabitans soyangensis</name>
    <dbReference type="NCBI Taxonomy" id="869394"/>
    <lineage>
        <taxon>Bacteria</taxon>
        <taxon>Pseudomonadati</taxon>
        <taxon>Bacteroidota</taxon>
        <taxon>Cytophagia</taxon>
        <taxon>Cytophagales</taxon>
        <taxon>Leadbetterellaceae</taxon>
        <taxon>Lacihabitans</taxon>
    </lineage>
</organism>
<keyword evidence="6" id="KW-0812">Transmembrane</keyword>
<protein>
    <submittedName>
        <fullName evidence="9">RNA polymerase sigma factor</fullName>
    </submittedName>
</protein>
<dbReference type="RefSeq" id="WP_255037383.1">
    <property type="nucleotide sequence ID" value="NZ_RJUF01000033.1"/>
</dbReference>
<sequence length="200" mass="23986">MKNSKLKHLKDEELVAFYVETQRNVYFEEIYERYANKVYRKCYSFVYNQAKAEDFTHDIFLKLIVKIGTFKETSKFSTWLYSITYNYCMDQIRVTKKNQEVALEGDYELVDDYEDEELAQMQGSQLSKSLEKIPSDEKALILMKYQDDFSIKEIAETLKITESAVKMRLLRSKEKLRKLYLENMVIFALIVIKLIFFWKK</sequence>
<keyword evidence="6" id="KW-0472">Membrane</keyword>
<dbReference type="PANTHER" id="PTHR43133:SF8">
    <property type="entry name" value="RNA POLYMERASE SIGMA FACTOR HI_1459-RELATED"/>
    <property type="match status" value="1"/>
</dbReference>
<dbReference type="Proteomes" id="UP001204144">
    <property type="component" value="Unassembled WGS sequence"/>
</dbReference>
<dbReference type="GO" id="GO:0003677">
    <property type="term" value="F:DNA binding"/>
    <property type="evidence" value="ECO:0007669"/>
    <property type="project" value="UniProtKB-KW"/>
</dbReference>
<evidence type="ECO:0000256" key="5">
    <source>
        <dbReference type="ARBA" id="ARBA00023163"/>
    </source>
</evidence>
<evidence type="ECO:0000256" key="4">
    <source>
        <dbReference type="ARBA" id="ARBA00023125"/>
    </source>
</evidence>
<evidence type="ECO:0000259" key="7">
    <source>
        <dbReference type="Pfam" id="PF04542"/>
    </source>
</evidence>
<evidence type="ECO:0000256" key="3">
    <source>
        <dbReference type="ARBA" id="ARBA00023082"/>
    </source>
</evidence>
<dbReference type="InterPro" id="IPR013324">
    <property type="entry name" value="RNA_pol_sigma_r3/r4-like"/>
</dbReference>
<evidence type="ECO:0000256" key="1">
    <source>
        <dbReference type="ARBA" id="ARBA00010641"/>
    </source>
</evidence>
<comment type="caution">
    <text evidence="9">The sequence shown here is derived from an EMBL/GenBank/DDBJ whole genome shotgun (WGS) entry which is preliminary data.</text>
</comment>
<dbReference type="Gene3D" id="1.10.1740.10">
    <property type="match status" value="1"/>
</dbReference>
<reference evidence="9 10" key="1">
    <citation type="submission" date="2018-11" db="EMBL/GenBank/DDBJ databases">
        <title>Novel bacteria species description.</title>
        <authorList>
            <person name="Han J.-H."/>
        </authorList>
    </citation>
    <scope>NUCLEOTIDE SEQUENCE [LARGE SCALE GENOMIC DNA]</scope>
    <source>
        <strain evidence="9 10">KCTC23259</strain>
    </source>
</reference>
<dbReference type="GO" id="GO:0016987">
    <property type="term" value="F:sigma factor activity"/>
    <property type="evidence" value="ECO:0007669"/>
    <property type="project" value="UniProtKB-KW"/>
</dbReference>
<dbReference type="Pfam" id="PF04542">
    <property type="entry name" value="Sigma70_r2"/>
    <property type="match status" value="1"/>
</dbReference>
<keyword evidence="5" id="KW-0804">Transcription</keyword>
<name>A0AAE3H444_9BACT</name>
<dbReference type="InterPro" id="IPR007627">
    <property type="entry name" value="RNA_pol_sigma70_r2"/>
</dbReference>
<keyword evidence="10" id="KW-1185">Reference proteome</keyword>
<dbReference type="AlphaFoldDB" id="A0AAE3H444"/>
<dbReference type="Pfam" id="PF08281">
    <property type="entry name" value="Sigma70_r4_2"/>
    <property type="match status" value="1"/>
</dbReference>
<proteinExistence type="inferred from homology"/>
<keyword evidence="2" id="KW-0805">Transcription regulation</keyword>